<name>A0A4R2L6Y6_9FIRM</name>
<dbReference type="OrthoDB" id="1675410at2"/>
<dbReference type="Proteomes" id="UP000294919">
    <property type="component" value="Unassembled WGS sequence"/>
</dbReference>
<evidence type="ECO:0000256" key="2">
    <source>
        <dbReference type="ARBA" id="ARBA00007998"/>
    </source>
</evidence>
<evidence type="ECO:0000256" key="4">
    <source>
        <dbReference type="ARBA" id="ARBA00022544"/>
    </source>
</evidence>
<gene>
    <name evidence="9" type="ORF">EV214_11036</name>
</gene>
<protein>
    <submittedName>
        <fullName evidence="9">Spore germination protein KB</fullName>
    </submittedName>
</protein>
<dbReference type="Pfam" id="PF03845">
    <property type="entry name" value="Spore_permease"/>
    <property type="match status" value="1"/>
</dbReference>
<dbReference type="GO" id="GO:0009847">
    <property type="term" value="P:spore germination"/>
    <property type="evidence" value="ECO:0007669"/>
    <property type="project" value="InterPro"/>
</dbReference>
<comment type="caution">
    <text evidence="9">The sequence shown here is derived from an EMBL/GenBank/DDBJ whole genome shotgun (WGS) entry which is preliminary data.</text>
</comment>
<dbReference type="InterPro" id="IPR004761">
    <property type="entry name" value="Spore_GerAB"/>
</dbReference>
<accession>A0A4R2L6Y6</accession>
<evidence type="ECO:0000256" key="3">
    <source>
        <dbReference type="ARBA" id="ARBA00022448"/>
    </source>
</evidence>
<dbReference type="NCBIfam" id="TIGR00912">
    <property type="entry name" value="2A0309"/>
    <property type="match status" value="1"/>
</dbReference>
<dbReference type="AlphaFoldDB" id="A0A4R2L6Y6"/>
<feature type="transmembrane region" description="Helical" evidence="8">
    <location>
        <begin position="300"/>
        <end position="320"/>
    </location>
</feature>
<dbReference type="EMBL" id="SLWV01000010">
    <property type="protein sequence ID" value="TCO74965.1"/>
    <property type="molecule type" value="Genomic_DNA"/>
</dbReference>
<evidence type="ECO:0000313" key="10">
    <source>
        <dbReference type="Proteomes" id="UP000294919"/>
    </source>
</evidence>
<proteinExistence type="inferred from homology"/>
<keyword evidence="6 8" id="KW-1133">Transmembrane helix</keyword>
<keyword evidence="3" id="KW-0813">Transport</keyword>
<feature type="transmembrane region" description="Helical" evidence="8">
    <location>
        <begin position="213"/>
        <end position="236"/>
    </location>
</feature>
<evidence type="ECO:0000256" key="1">
    <source>
        <dbReference type="ARBA" id="ARBA00004141"/>
    </source>
</evidence>
<feature type="transmembrane region" description="Helical" evidence="8">
    <location>
        <begin position="183"/>
        <end position="201"/>
    </location>
</feature>
<sequence length="361" mass="40082">MHKEVISDREGICLVILFISGSTLAMPTGAAAGRDLWLAILFAIVIAIPILLIYAKLLSLFLGKDLFDILEYGFGKIIGKGIGILFIWFAFHLGVLSIRNIGEFPVTVSLPETPIPIFTLSMIMLAIWIVKEGIEVLGRWANIFVLFNAPIPSMIILMLIPIMDINNIQPILYDGINPLLKGTFEAFAFPFAETVLFTMIVSSLKTKKSSYNIYIKGLLLGGMLILGVSLTEVLVLGPDLYGATFFPNHVVARKVDIGETLQRMEVIVILATTTASFLKMSVCLLAVCNGIAKIFNLDDYRGFVTPIGLLMFNFAIFIYKSINEMTMWASSIWPYYAFLFQVILPIVLFIVVMIKRNSVST</sequence>
<keyword evidence="10" id="KW-1185">Reference proteome</keyword>
<feature type="transmembrane region" description="Helical" evidence="8">
    <location>
        <begin position="12"/>
        <end position="30"/>
    </location>
</feature>
<dbReference type="PANTHER" id="PTHR34975">
    <property type="entry name" value="SPORE GERMINATION PROTEIN A2"/>
    <property type="match status" value="1"/>
</dbReference>
<feature type="transmembrane region" description="Helical" evidence="8">
    <location>
        <begin position="332"/>
        <end position="354"/>
    </location>
</feature>
<keyword evidence="7 8" id="KW-0472">Membrane</keyword>
<keyword evidence="4" id="KW-0309">Germination</keyword>
<feature type="transmembrane region" description="Helical" evidence="8">
    <location>
        <begin position="266"/>
        <end position="288"/>
    </location>
</feature>
<comment type="similarity">
    <text evidence="2">Belongs to the amino acid-polyamine-organocation (APC) superfamily. Spore germination protein (SGP) (TC 2.A.3.9) family.</text>
</comment>
<organism evidence="9 10">
    <name type="scientific">Marinisporobacter balticus</name>
    <dbReference type="NCBI Taxonomy" id="2018667"/>
    <lineage>
        <taxon>Bacteria</taxon>
        <taxon>Bacillati</taxon>
        <taxon>Bacillota</taxon>
        <taxon>Clostridia</taxon>
        <taxon>Peptostreptococcales</taxon>
        <taxon>Thermotaleaceae</taxon>
        <taxon>Marinisporobacter</taxon>
    </lineage>
</organism>
<feature type="transmembrane region" description="Helical" evidence="8">
    <location>
        <begin position="113"/>
        <end position="130"/>
    </location>
</feature>
<keyword evidence="5 8" id="KW-0812">Transmembrane</keyword>
<dbReference type="RefSeq" id="WP_132244811.1">
    <property type="nucleotide sequence ID" value="NZ_SLWV01000010.1"/>
</dbReference>
<evidence type="ECO:0000313" key="9">
    <source>
        <dbReference type="EMBL" id="TCO74965.1"/>
    </source>
</evidence>
<comment type="subcellular location">
    <subcellularLocation>
        <location evidence="1">Membrane</location>
        <topology evidence="1">Multi-pass membrane protein</topology>
    </subcellularLocation>
</comment>
<evidence type="ECO:0000256" key="5">
    <source>
        <dbReference type="ARBA" id="ARBA00022692"/>
    </source>
</evidence>
<evidence type="ECO:0000256" key="8">
    <source>
        <dbReference type="SAM" id="Phobius"/>
    </source>
</evidence>
<dbReference type="GO" id="GO:0016020">
    <property type="term" value="C:membrane"/>
    <property type="evidence" value="ECO:0007669"/>
    <property type="project" value="UniProtKB-SubCell"/>
</dbReference>
<dbReference type="PANTHER" id="PTHR34975:SF2">
    <property type="entry name" value="SPORE GERMINATION PROTEIN A2"/>
    <property type="match status" value="1"/>
</dbReference>
<feature type="transmembrane region" description="Helical" evidence="8">
    <location>
        <begin position="142"/>
        <end position="163"/>
    </location>
</feature>
<evidence type="ECO:0000256" key="7">
    <source>
        <dbReference type="ARBA" id="ARBA00023136"/>
    </source>
</evidence>
<feature type="transmembrane region" description="Helical" evidence="8">
    <location>
        <begin position="36"/>
        <end position="62"/>
    </location>
</feature>
<evidence type="ECO:0000256" key="6">
    <source>
        <dbReference type="ARBA" id="ARBA00022989"/>
    </source>
</evidence>
<reference evidence="9 10" key="1">
    <citation type="submission" date="2019-03" db="EMBL/GenBank/DDBJ databases">
        <title>Genomic Encyclopedia of Type Strains, Phase IV (KMG-IV): sequencing the most valuable type-strain genomes for metagenomic binning, comparative biology and taxonomic classification.</title>
        <authorList>
            <person name="Goeker M."/>
        </authorList>
    </citation>
    <scope>NUCLEOTIDE SEQUENCE [LARGE SCALE GENOMIC DNA]</scope>
    <source>
        <strain evidence="9 10">DSM 102940</strain>
    </source>
</reference>